<dbReference type="AlphaFoldDB" id="A0A179D5N5"/>
<dbReference type="GO" id="GO:0003922">
    <property type="term" value="F:GMP synthase (glutamine-hydrolyzing) activity"/>
    <property type="evidence" value="ECO:0007669"/>
    <property type="project" value="UniProtKB-EC"/>
</dbReference>
<dbReference type="PATRIC" id="fig|999894.6.peg.588"/>
<dbReference type="PANTHER" id="PTHR42695">
    <property type="entry name" value="GLUTAMINE AMIDOTRANSFERASE YLR126C-RELATED"/>
    <property type="match status" value="1"/>
</dbReference>
<dbReference type="STRING" id="999894.TDIS_0588"/>
<dbReference type="GO" id="GO:0005829">
    <property type="term" value="C:cytosol"/>
    <property type="evidence" value="ECO:0007669"/>
    <property type="project" value="TreeGrafter"/>
</dbReference>
<evidence type="ECO:0000313" key="2">
    <source>
        <dbReference type="EMBL" id="OAQ21367.1"/>
    </source>
</evidence>
<evidence type="ECO:0000259" key="1">
    <source>
        <dbReference type="Pfam" id="PF00117"/>
    </source>
</evidence>
<feature type="domain" description="Glutamine amidotransferase" evidence="1">
    <location>
        <begin position="41"/>
        <end position="188"/>
    </location>
</feature>
<proteinExistence type="predicted"/>
<reference evidence="2 3" key="1">
    <citation type="submission" date="2016-04" db="EMBL/GenBank/DDBJ databases">
        <title>Genome analysis of Thermosulfurimonas dismutans, the first thermophilic sulfur-disproportionating bacterium of the phylum Thermodesulfobacteria.</title>
        <authorList>
            <person name="Mardanov A.V."/>
            <person name="Beletsky A.V."/>
            <person name="Kadnikov V.V."/>
            <person name="Slobodkin A.I."/>
            <person name="Ravin N.V."/>
        </authorList>
    </citation>
    <scope>NUCLEOTIDE SEQUENCE [LARGE SCALE GENOMIC DNA]</scope>
    <source>
        <strain evidence="2 3">S95</strain>
    </source>
</reference>
<keyword evidence="2" id="KW-0315">Glutamine amidotransferase</keyword>
<accession>A0A179D5N5</accession>
<dbReference type="EMBL" id="LWLG01000002">
    <property type="protein sequence ID" value="OAQ21367.1"/>
    <property type="molecule type" value="Genomic_DNA"/>
</dbReference>
<protein>
    <submittedName>
        <fullName evidence="2">Glutamine amidotransferase class-I</fullName>
        <ecNumber evidence="2">6.3.5.2</ecNumber>
    </submittedName>
</protein>
<dbReference type="SUPFAM" id="SSF52317">
    <property type="entry name" value="Class I glutamine amidotransferase-like"/>
    <property type="match status" value="1"/>
</dbReference>
<dbReference type="PROSITE" id="PS51273">
    <property type="entry name" value="GATASE_TYPE_1"/>
    <property type="match status" value="1"/>
</dbReference>
<keyword evidence="2" id="KW-0436">Ligase</keyword>
<dbReference type="PANTHER" id="PTHR42695:SF5">
    <property type="entry name" value="GLUTAMINE AMIDOTRANSFERASE YLR126C-RELATED"/>
    <property type="match status" value="1"/>
</dbReference>
<dbReference type="Pfam" id="PF00117">
    <property type="entry name" value="GATase"/>
    <property type="match status" value="1"/>
</dbReference>
<gene>
    <name evidence="2" type="ORF">TDIS_0588</name>
</gene>
<dbReference type="InterPro" id="IPR029062">
    <property type="entry name" value="Class_I_gatase-like"/>
</dbReference>
<sequence>MVCHYLQHVPFETPRAIFEWARDRGLQISGTRLFLNESLPESLPDFLIIMGGPMGVHDEDRYPWMPEEKAYIKKSIENGIKILGICLGAQLLAELLGAEVTKNPYKEIGWFPVRLTKEALAHPLFEGFPEEFQAFHWHGETFAIPKGAIPLAYSEACRNQAFLYQERILGLQFHLEMTPEGAAELLENSKEDLEPGPYVQNQEEILGEPSLYHETRELLFKLLDRFIRL</sequence>
<keyword evidence="2" id="KW-0808">Transferase</keyword>
<dbReference type="FunFam" id="3.40.50.880:FF:000033">
    <property type="entry name" value="Glutamine amidotransferase class-I"/>
    <property type="match status" value="1"/>
</dbReference>
<dbReference type="GO" id="GO:0016740">
    <property type="term" value="F:transferase activity"/>
    <property type="evidence" value="ECO:0007669"/>
    <property type="project" value="UniProtKB-KW"/>
</dbReference>
<dbReference type="CDD" id="cd01741">
    <property type="entry name" value="GATase1_1"/>
    <property type="match status" value="1"/>
</dbReference>
<dbReference type="InterPro" id="IPR017926">
    <property type="entry name" value="GATASE"/>
</dbReference>
<name>A0A179D5N5_9BACT</name>
<dbReference type="OrthoDB" id="9813383at2"/>
<dbReference type="InterPro" id="IPR044992">
    <property type="entry name" value="ChyE-like"/>
</dbReference>
<evidence type="ECO:0000313" key="3">
    <source>
        <dbReference type="Proteomes" id="UP000078390"/>
    </source>
</evidence>
<organism evidence="2 3">
    <name type="scientific">Thermosulfurimonas dismutans</name>
    <dbReference type="NCBI Taxonomy" id="999894"/>
    <lineage>
        <taxon>Bacteria</taxon>
        <taxon>Pseudomonadati</taxon>
        <taxon>Thermodesulfobacteriota</taxon>
        <taxon>Thermodesulfobacteria</taxon>
        <taxon>Thermodesulfobacteriales</taxon>
        <taxon>Thermodesulfobacteriaceae</taxon>
        <taxon>Thermosulfurimonas</taxon>
    </lineage>
</organism>
<dbReference type="EC" id="6.3.5.2" evidence="2"/>
<keyword evidence="3" id="KW-1185">Reference proteome</keyword>
<comment type="caution">
    <text evidence="2">The sequence shown here is derived from an EMBL/GenBank/DDBJ whole genome shotgun (WGS) entry which is preliminary data.</text>
</comment>
<dbReference type="Gene3D" id="3.40.50.880">
    <property type="match status" value="1"/>
</dbReference>
<dbReference type="RefSeq" id="WP_068669127.1">
    <property type="nucleotide sequence ID" value="NZ_LWLG01000002.1"/>
</dbReference>
<dbReference type="Proteomes" id="UP000078390">
    <property type="component" value="Unassembled WGS sequence"/>
</dbReference>